<dbReference type="RefSeq" id="WP_167922738.1">
    <property type="nucleotide sequence ID" value="NZ_JAATIT010000006.1"/>
</dbReference>
<dbReference type="Proteomes" id="UP000535078">
    <property type="component" value="Unassembled WGS sequence"/>
</dbReference>
<gene>
    <name evidence="2" type="ORF">GGR90_003609</name>
</gene>
<evidence type="ECO:0000313" key="3">
    <source>
        <dbReference type="Proteomes" id="UP000535078"/>
    </source>
</evidence>
<accession>A0A7X6BBC4</accession>
<feature type="region of interest" description="Disordered" evidence="1">
    <location>
        <begin position="31"/>
        <end position="55"/>
    </location>
</feature>
<evidence type="ECO:0000313" key="2">
    <source>
        <dbReference type="EMBL" id="NJB91398.1"/>
    </source>
</evidence>
<keyword evidence="3" id="KW-1185">Reference proteome</keyword>
<organism evidence="2 3">
    <name type="scientific">Sphingopyxis italica</name>
    <dbReference type="NCBI Taxonomy" id="1129133"/>
    <lineage>
        <taxon>Bacteria</taxon>
        <taxon>Pseudomonadati</taxon>
        <taxon>Pseudomonadota</taxon>
        <taxon>Alphaproteobacteria</taxon>
        <taxon>Sphingomonadales</taxon>
        <taxon>Sphingomonadaceae</taxon>
        <taxon>Sphingopyxis</taxon>
    </lineage>
</organism>
<protein>
    <submittedName>
        <fullName evidence="2">Multisubunit Na+/H+ antiporter MnhG subunit</fullName>
    </submittedName>
</protein>
<comment type="caution">
    <text evidence="2">The sequence shown here is derived from an EMBL/GenBank/DDBJ whole genome shotgun (WGS) entry which is preliminary data.</text>
</comment>
<name>A0A7X6BBC4_9SPHN</name>
<proteinExistence type="predicted"/>
<sequence>MGFELIALFVTFTTPATLMLLARAAIYRDRSEAAADVPTDIGDGADTRPGAKRVP</sequence>
<dbReference type="AlphaFoldDB" id="A0A7X6BBC4"/>
<evidence type="ECO:0000256" key="1">
    <source>
        <dbReference type="SAM" id="MobiDB-lite"/>
    </source>
</evidence>
<reference evidence="2 3" key="1">
    <citation type="submission" date="2020-03" db="EMBL/GenBank/DDBJ databases">
        <title>Genomic Encyclopedia of Type Strains, Phase IV (KMG-IV): sequencing the most valuable type-strain genomes for metagenomic binning, comparative biology and taxonomic classification.</title>
        <authorList>
            <person name="Goeker M."/>
        </authorList>
    </citation>
    <scope>NUCLEOTIDE SEQUENCE [LARGE SCALE GENOMIC DNA]</scope>
    <source>
        <strain evidence="2 3">DSM 25229</strain>
    </source>
</reference>
<dbReference type="EMBL" id="JAATIT010000006">
    <property type="protein sequence ID" value="NJB91398.1"/>
    <property type="molecule type" value="Genomic_DNA"/>
</dbReference>